<feature type="compositionally biased region" description="Polar residues" evidence="1">
    <location>
        <begin position="80"/>
        <end position="96"/>
    </location>
</feature>
<accession>A0A8H6L389</accession>
<proteinExistence type="predicted"/>
<dbReference type="Proteomes" id="UP000578531">
    <property type="component" value="Unassembled WGS sequence"/>
</dbReference>
<dbReference type="AlphaFoldDB" id="A0A8H6L389"/>
<dbReference type="RefSeq" id="XP_037163283.1">
    <property type="nucleotide sequence ID" value="XM_037309986.1"/>
</dbReference>
<protein>
    <submittedName>
        <fullName evidence="2">Uncharacterized protein</fullName>
    </submittedName>
</protein>
<evidence type="ECO:0000256" key="1">
    <source>
        <dbReference type="SAM" id="MobiDB-lite"/>
    </source>
</evidence>
<organism evidence="2 3">
    <name type="scientific">Letharia columbiana</name>
    <dbReference type="NCBI Taxonomy" id="112416"/>
    <lineage>
        <taxon>Eukaryota</taxon>
        <taxon>Fungi</taxon>
        <taxon>Dikarya</taxon>
        <taxon>Ascomycota</taxon>
        <taxon>Pezizomycotina</taxon>
        <taxon>Lecanoromycetes</taxon>
        <taxon>OSLEUM clade</taxon>
        <taxon>Lecanoromycetidae</taxon>
        <taxon>Lecanorales</taxon>
        <taxon>Lecanorineae</taxon>
        <taxon>Parmeliaceae</taxon>
        <taxon>Letharia</taxon>
    </lineage>
</organism>
<comment type="caution">
    <text evidence="2">The sequence shown here is derived from an EMBL/GenBank/DDBJ whole genome shotgun (WGS) entry which is preliminary data.</text>
</comment>
<dbReference type="GeneID" id="59289742"/>
<name>A0A8H6L389_9LECA</name>
<evidence type="ECO:0000313" key="2">
    <source>
        <dbReference type="EMBL" id="KAF6233874.1"/>
    </source>
</evidence>
<dbReference type="EMBL" id="JACCJC010000034">
    <property type="protein sequence ID" value="KAF6233874.1"/>
    <property type="molecule type" value="Genomic_DNA"/>
</dbReference>
<feature type="region of interest" description="Disordered" evidence="1">
    <location>
        <begin position="22"/>
        <end position="109"/>
    </location>
</feature>
<feature type="compositionally biased region" description="Basic residues" evidence="1">
    <location>
        <begin position="52"/>
        <end position="64"/>
    </location>
</feature>
<evidence type="ECO:0000313" key="3">
    <source>
        <dbReference type="Proteomes" id="UP000578531"/>
    </source>
</evidence>
<gene>
    <name evidence="2" type="ORF">HO173_008086</name>
</gene>
<sequence length="109" mass="12121">MAVDGYSEEQYERLVREVRSVLQHTLGAKRPHHESSSEHDADDSEQSPSEQRKKRRQRSKRAHLLRPGPTSGLSSYAIAASQSGPAPDESPSQKPTVFTKAAVLRRTSL</sequence>
<reference evidence="2 3" key="1">
    <citation type="journal article" date="2020" name="Genomics">
        <title>Complete, high-quality genomes from long-read metagenomic sequencing of two wolf lichen thalli reveals enigmatic genome architecture.</title>
        <authorList>
            <person name="McKenzie S.K."/>
            <person name="Walston R.F."/>
            <person name="Allen J.L."/>
        </authorList>
    </citation>
    <scope>NUCLEOTIDE SEQUENCE [LARGE SCALE GENOMIC DNA]</scope>
    <source>
        <strain evidence="2">WasteWater2</strain>
    </source>
</reference>
<keyword evidence="3" id="KW-1185">Reference proteome</keyword>